<organism evidence="2">
    <name type="scientific">Ixodes ricinus</name>
    <name type="common">Common tick</name>
    <name type="synonym">Acarus ricinus</name>
    <dbReference type="NCBI Taxonomy" id="34613"/>
    <lineage>
        <taxon>Eukaryota</taxon>
        <taxon>Metazoa</taxon>
        <taxon>Ecdysozoa</taxon>
        <taxon>Arthropoda</taxon>
        <taxon>Chelicerata</taxon>
        <taxon>Arachnida</taxon>
        <taxon>Acari</taxon>
        <taxon>Parasitiformes</taxon>
        <taxon>Ixodida</taxon>
        <taxon>Ixodoidea</taxon>
        <taxon>Ixodidae</taxon>
        <taxon>Ixodinae</taxon>
        <taxon>Ixodes</taxon>
    </lineage>
</organism>
<evidence type="ECO:0000256" key="1">
    <source>
        <dbReference type="SAM" id="SignalP"/>
    </source>
</evidence>
<dbReference type="EMBL" id="GADI01008076">
    <property type="protein sequence ID" value="JAA65732.1"/>
    <property type="molecule type" value="mRNA"/>
</dbReference>
<evidence type="ECO:0000313" key="2">
    <source>
        <dbReference type="EMBL" id="JAA65732.1"/>
    </source>
</evidence>
<feature type="chain" id="PRO_5005515572" evidence="1">
    <location>
        <begin position="25"/>
        <end position="133"/>
    </location>
</feature>
<proteinExistence type="evidence at transcript level"/>
<dbReference type="AlphaFoldDB" id="A0A0K8R3L3"/>
<sequence length="133" mass="14870">MHRNIRNMLFVLFAVVLILPAFQGEGFSSGIQSPFHCWDFARSTLTLFCKSKGSKDYGVFHPYVCHVTCIEPPQRLLLPRHICSSGGLQCGEAATTKLNILKKELEEKKSILLWMIGAVVNTGSNFCYGNCDK</sequence>
<keyword evidence="1" id="KW-0732">Signal</keyword>
<protein>
    <submittedName>
        <fullName evidence="2">Putative ixodes 10 kDa peptide protein</fullName>
    </submittedName>
</protein>
<accession>A0A0K8R3L3</accession>
<reference evidence="2" key="1">
    <citation type="submission" date="2012-12" db="EMBL/GenBank/DDBJ databases">
        <title>Identification and characterization of a phenylalanine ammonia-lyase gene family in Isatis indigotica Fort.</title>
        <authorList>
            <person name="Liu Q."/>
            <person name="Chen J."/>
            <person name="Zhou X."/>
            <person name="Di P."/>
            <person name="Xiao Y."/>
            <person name="Xuan H."/>
            <person name="Zhang L."/>
            <person name="Chen W."/>
        </authorList>
    </citation>
    <scope>NUCLEOTIDE SEQUENCE</scope>
    <source>
        <tissue evidence="2">Salivary gland</tissue>
    </source>
</reference>
<feature type="signal peptide" evidence="1">
    <location>
        <begin position="1"/>
        <end position="24"/>
    </location>
</feature>
<name>A0A0K8R3L3_IXORI</name>